<reference evidence="1" key="1">
    <citation type="journal article" date="2012" name="Nature">
        <title>The tomato genome sequence provides insights into fleshy fruit evolution.</title>
        <authorList>
            <consortium name="Tomato Genome Consortium"/>
        </authorList>
    </citation>
    <scope>NUCLEOTIDE SEQUENCE [LARGE SCALE GENOMIC DNA]</scope>
    <source>
        <strain evidence="1">cv. Heinz 1706</strain>
    </source>
</reference>
<accession>A0A3Q7IJ74</accession>
<dbReference type="Proteomes" id="UP000004994">
    <property type="component" value="Chromosome 10"/>
</dbReference>
<organism evidence="1">
    <name type="scientific">Solanum lycopersicum</name>
    <name type="common">Tomato</name>
    <name type="synonym">Lycopersicon esculentum</name>
    <dbReference type="NCBI Taxonomy" id="4081"/>
    <lineage>
        <taxon>Eukaryota</taxon>
        <taxon>Viridiplantae</taxon>
        <taxon>Streptophyta</taxon>
        <taxon>Embryophyta</taxon>
        <taxon>Tracheophyta</taxon>
        <taxon>Spermatophyta</taxon>
        <taxon>Magnoliopsida</taxon>
        <taxon>eudicotyledons</taxon>
        <taxon>Gunneridae</taxon>
        <taxon>Pentapetalae</taxon>
        <taxon>asterids</taxon>
        <taxon>lamiids</taxon>
        <taxon>Solanales</taxon>
        <taxon>Solanaceae</taxon>
        <taxon>Solanoideae</taxon>
        <taxon>Solaneae</taxon>
        <taxon>Solanum</taxon>
        <taxon>Solanum subgen. Lycopersicon</taxon>
    </lineage>
</organism>
<name>A0A3Q7IJ74_SOLLC</name>
<dbReference type="InParanoid" id="A0A3Q7IJ74"/>
<reference evidence="1" key="2">
    <citation type="submission" date="2019-01" db="UniProtKB">
        <authorList>
            <consortium name="EnsemblPlants"/>
        </authorList>
    </citation>
    <scope>IDENTIFICATION</scope>
    <source>
        <strain evidence="1">cv. Heinz 1706</strain>
    </source>
</reference>
<dbReference type="Gramene" id="Solyc10g074935.1.1">
    <property type="protein sequence ID" value="Solyc10g074935.1.1"/>
    <property type="gene ID" value="Solyc10g074935.1"/>
</dbReference>
<evidence type="ECO:0000313" key="1">
    <source>
        <dbReference type="EnsemblPlants" id="Solyc10g074935.1.1"/>
    </source>
</evidence>
<protein>
    <submittedName>
        <fullName evidence="1">Uncharacterized protein</fullName>
    </submittedName>
</protein>
<proteinExistence type="predicted"/>
<keyword evidence="2" id="KW-1185">Reference proteome</keyword>
<dbReference type="AlphaFoldDB" id="A0A3Q7IJ74"/>
<evidence type="ECO:0000313" key="2">
    <source>
        <dbReference type="Proteomes" id="UP000004994"/>
    </source>
</evidence>
<sequence length="169" mass="19667">MLNKFPLTIRITPRVIINKIKIDFNLFLIGVLPDHRSDFDPPTPFSHPLLTIYTTELIPFSSTKFRRFFQRIARDNEAYFICRLCFCVLHATLPHLPNLLLILCFDVYDRFDFRIFMNTRTTVVSAVSCKSGNKNGFFCWILLCLLSKFFKTATLNVHSFEAFGKACLL</sequence>
<dbReference type="EnsemblPlants" id="Solyc10g074935.1.1">
    <property type="protein sequence ID" value="Solyc10g074935.1.1"/>
    <property type="gene ID" value="Solyc10g074935.1"/>
</dbReference>